<dbReference type="InterPro" id="IPR013083">
    <property type="entry name" value="Znf_RING/FYVE/PHD"/>
</dbReference>
<dbReference type="PANTHER" id="PTHR10131">
    <property type="entry name" value="TNF RECEPTOR ASSOCIATED FACTOR"/>
    <property type="match status" value="1"/>
</dbReference>
<dbReference type="VEuPathDB" id="CryptoDB:Cvel_14848"/>
<feature type="domain" description="TRAF-type" evidence="5">
    <location>
        <begin position="38"/>
        <end position="84"/>
    </location>
</feature>
<keyword evidence="1 4" id="KW-0479">Metal-binding</keyword>
<reference evidence="6" key="1">
    <citation type="submission" date="2014-11" db="EMBL/GenBank/DDBJ databases">
        <authorList>
            <person name="Otto D Thomas"/>
            <person name="Naeem Raeece"/>
        </authorList>
    </citation>
    <scope>NUCLEOTIDE SEQUENCE</scope>
</reference>
<dbReference type="InterPro" id="IPR001293">
    <property type="entry name" value="Znf_TRAF"/>
</dbReference>
<keyword evidence="2 4" id="KW-0863">Zinc-finger</keyword>
<dbReference type="GO" id="GO:0008270">
    <property type="term" value="F:zinc ion binding"/>
    <property type="evidence" value="ECO:0007669"/>
    <property type="project" value="UniProtKB-KW"/>
</dbReference>
<dbReference type="Gene3D" id="3.30.40.10">
    <property type="entry name" value="Zinc/RING finger domain, C3HC4 (zinc finger)"/>
    <property type="match status" value="2"/>
</dbReference>
<accession>A0A0G4F293</accession>
<dbReference type="Pfam" id="PF02176">
    <property type="entry name" value="zf-TRAF"/>
    <property type="match status" value="1"/>
</dbReference>
<dbReference type="AlphaFoldDB" id="A0A0G4F293"/>
<dbReference type="PANTHER" id="PTHR10131:SF94">
    <property type="entry name" value="TNF RECEPTOR-ASSOCIATED FACTOR 4"/>
    <property type="match status" value="1"/>
</dbReference>
<protein>
    <recommendedName>
        <fullName evidence="5">TRAF-type domain-containing protein</fullName>
    </recommendedName>
</protein>
<evidence type="ECO:0000313" key="6">
    <source>
        <dbReference type="EMBL" id="CEM06198.1"/>
    </source>
</evidence>
<gene>
    <name evidence="6" type="ORF">Cvel_14848</name>
</gene>
<organism evidence="6">
    <name type="scientific">Chromera velia CCMP2878</name>
    <dbReference type="NCBI Taxonomy" id="1169474"/>
    <lineage>
        <taxon>Eukaryota</taxon>
        <taxon>Sar</taxon>
        <taxon>Alveolata</taxon>
        <taxon>Colpodellida</taxon>
        <taxon>Chromeraceae</taxon>
        <taxon>Chromera</taxon>
    </lineage>
</organism>
<proteinExistence type="predicted"/>
<dbReference type="SUPFAM" id="SSF49599">
    <property type="entry name" value="TRAF domain-like"/>
    <property type="match status" value="1"/>
</dbReference>
<name>A0A0G4F293_9ALVE</name>
<evidence type="ECO:0000259" key="5">
    <source>
        <dbReference type="PROSITE" id="PS50145"/>
    </source>
</evidence>
<dbReference type="PROSITE" id="PS50145">
    <property type="entry name" value="ZF_TRAF"/>
    <property type="match status" value="1"/>
</dbReference>
<sequence>MEAANVRFRDSLTELKWKCIHFKNGCAFNGTKKDLEKHLKDECEQHEMGCPFQGCEEKCSRNDIAQHKKECPFRPVSCQYCKKRPSAPRKW</sequence>
<keyword evidence="3 4" id="KW-0862">Zinc</keyword>
<evidence type="ECO:0000256" key="4">
    <source>
        <dbReference type="PROSITE-ProRule" id="PRU00207"/>
    </source>
</evidence>
<feature type="zinc finger region" description="TRAF-type" evidence="4">
    <location>
        <begin position="38"/>
        <end position="84"/>
    </location>
</feature>
<dbReference type="EMBL" id="CDMZ01000080">
    <property type="protein sequence ID" value="CEM06198.1"/>
    <property type="molecule type" value="Genomic_DNA"/>
</dbReference>
<evidence type="ECO:0000256" key="1">
    <source>
        <dbReference type="ARBA" id="ARBA00022723"/>
    </source>
</evidence>
<evidence type="ECO:0000256" key="3">
    <source>
        <dbReference type="ARBA" id="ARBA00022833"/>
    </source>
</evidence>
<evidence type="ECO:0000256" key="2">
    <source>
        <dbReference type="ARBA" id="ARBA00022771"/>
    </source>
</evidence>